<sequence length="558" mass="61295">MQNLYQKARTSLSPTRRSQEPPPILTNQSPLQPSLSPKFTLPPVLHPAPYREIKIYPSEKGLILTPPIKDDVSRHAVCLSWGEQTVLRETEVTSDDVDAEEIVSVTALGLLGILDIFQCPYLFVITAKADMGNLYKHSHAVHCIKGVAAIPLGSEALATEALKLIVTKAAPKPPPRQPWYAGPTEDVLTPKAGVKEINLVNPSPSGPSVHVKFSPTQPTTAAAVVTIEPSTSSTLTNNTLMLPPGPAFETMNSSQSTPASSVPPSRSTTPLSNNLLNKLSFWKRAPTRQSTSDSLETSSMMTGSTKQAESDDESDSDAMARGNGALDSLLQQAPAPKTPEEKRSQLEARVVREIAREFSRGIFYYTHDFDLTRSLQHKNEMLQAFQSQDVHGSGPGAQGILAPDVPPSNLRSNEGGPSKEPDYPISPLAEPQSNLPLWRRVDRKFWWNEVMAKPFTEAGLHNYVLPVMQGYFQISTFHVSDPDDRIYGPNDQSAPKEISIQYAIISRRSKERAGLRYQRRGIDDDAKVANCVETETVIQVKRQGTWNVLSHVQIRGSS</sequence>
<feature type="compositionally biased region" description="Polar residues" evidence="1">
    <location>
        <begin position="287"/>
        <end position="307"/>
    </location>
</feature>
<dbReference type="EMBL" id="KN823656">
    <property type="protein sequence ID" value="KIO16148.1"/>
    <property type="molecule type" value="Genomic_DNA"/>
</dbReference>
<dbReference type="PANTHER" id="PTHR45662:SF7">
    <property type="entry name" value="SACI DOMAIN PROTEIN (AFU_ORTHOLOGUE AFUA_1G15890)"/>
    <property type="match status" value="1"/>
</dbReference>
<dbReference type="GO" id="GO:0005783">
    <property type="term" value="C:endoplasmic reticulum"/>
    <property type="evidence" value="ECO:0007669"/>
    <property type="project" value="TreeGrafter"/>
</dbReference>
<name>A0A0C3K3Z0_9AGAM</name>
<evidence type="ECO:0000256" key="1">
    <source>
        <dbReference type="SAM" id="MobiDB-lite"/>
    </source>
</evidence>
<feature type="compositionally biased region" description="Polar residues" evidence="1">
    <location>
        <begin position="25"/>
        <end position="36"/>
    </location>
</feature>
<feature type="compositionally biased region" description="Polar residues" evidence="1">
    <location>
        <begin position="1"/>
        <end position="16"/>
    </location>
</feature>
<gene>
    <name evidence="3" type="ORF">M407DRAFT_34214</name>
</gene>
<dbReference type="PANTHER" id="PTHR45662">
    <property type="entry name" value="PHOSPHATIDYLINOSITIDE PHOSPHATASE SAC1"/>
    <property type="match status" value="1"/>
</dbReference>
<protein>
    <recommendedName>
        <fullName evidence="2">SAC domain-containing protein</fullName>
    </recommendedName>
</protein>
<dbReference type="InterPro" id="IPR002013">
    <property type="entry name" value="SAC_dom"/>
</dbReference>
<evidence type="ECO:0000313" key="4">
    <source>
        <dbReference type="Proteomes" id="UP000054248"/>
    </source>
</evidence>
<feature type="compositionally biased region" description="Polar residues" evidence="1">
    <location>
        <begin position="250"/>
        <end position="277"/>
    </location>
</feature>
<dbReference type="AlphaFoldDB" id="A0A0C3K3Z0"/>
<dbReference type="OrthoDB" id="405996at2759"/>
<dbReference type="STRING" id="1051891.A0A0C3K3Z0"/>
<dbReference type="Proteomes" id="UP000054248">
    <property type="component" value="Unassembled WGS sequence"/>
</dbReference>
<feature type="region of interest" description="Disordered" evidence="1">
    <location>
        <begin position="233"/>
        <end position="321"/>
    </location>
</feature>
<dbReference type="HOGENOM" id="CLU_488523_0_0_1"/>
<dbReference type="GO" id="GO:0046856">
    <property type="term" value="P:phosphatidylinositol dephosphorylation"/>
    <property type="evidence" value="ECO:0007669"/>
    <property type="project" value="TreeGrafter"/>
</dbReference>
<dbReference type="GO" id="GO:0043812">
    <property type="term" value="F:phosphatidylinositol-4-phosphate phosphatase activity"/>
    <property type="evidence" value="ECO:0007669"/>
    <property type="project" value="TreeGrafter"/>
</dbReference>
<evidence type="ECO:0000259" key="2">
    <source>
        <dbReference type="PROSITE" id="PS50275"/>
    </source>
</evidence>
<accession>A0A0C3K3Z0</accession>
<proteinExistence type="predicted"/>
<feature type="region of interest" description="Disordered" evidence="1">
    <location>
        <begin position="1"/>
        <end position="36"/>
    </location>
</feature>
<dbReference type="Pfam" id="PF02383">
    <property type="entry name" value="Syja_N"/>
    <property type="match status" value="1"/>
</dbReference>
<reference evidence="4" key="2">
    <citation type="submission" date="2015-01" db="EMBL/GenBank/DDBJ databases">
        <title>Evolutionary Origins and Diversification of the Mycorrhizal Mutualists.</title>
        <authorList>
            <consortium name="DOE Joint Genome Institute"/>
            <consortium name="Mycorrhizal Genomics Consortium"/>
            <person name="Kohler A."/>
            <person name="Kuo A."/>
            <person name="Nagy L.G."/>
            <person name="Floudas D."/>
            <person name="Copeland A."/>
            <person name="Barry K.W."/>
            <person name="Cichocki N."/>
            <person name="Veneault-Fourrey C."/>
            <person name="LaButti K."/>
            <person name="Lindquist E.A."/>
            <person name="Lipzen A."/>
            <person name="Lundell T."/>
            <person name="Morin E."/>
            <person name="Murat C."/>
            <person name="Riley R."/>
            <person name="Ohm R."/>
            <person name="Sun H."/>
            <person name="Tunlid A."/>
            <person name="Henrissat B."/>
            <person name="Grigoriev I.V."/>
            <person name="Hibbett D.S."/>
            <person name="Martin F."/>
        </authorList>
    </citation>
    <scope>NUCLEOTIDE SEQUENCE [LARGE SCALE GENOMIC DNA]</scope>
    <source>
        <strain evidence="4">MUT 4182</strain>
    </source>
</reference>
<feature type="region of interest" description="Disordered" evidence="1">
    <location>
        <begin position="389"/>
        <end position="429"/>
    </location>
</feature>
<organism evidence="3 4">
    <name type="scientific">Tulasnella calospora MUT 4182</name>
    <dbReference type="NCBI Taxonomy" id="1051891"/>
    <lineage>
        <taxon>Eukaryota</taxon>
        <taxon>Fungi</taxon>
        <taxon>Dikarya</taxon>
        <taxon>Basidiomycota</taxon>
        <taxon>Agaricomycotina</taxon>
        <taxon>Agaricomycetes</taxon>
        <taxon>Cantharellales</taxon>
        <taxon>Tulasnellaceae</taxon>
        <taxon>Tulasnella</taxon>
    </lineage>
</organism>
<dbReference type="PROSITE" id="PS50275">
    <property type="entry name" value="SAC"/>
    <property type="match status" value="1"/>
</dbReference>
<feature type="compositionally biased region" description="Low complexity" evidence="1">
    <location>
        <begin position="233"/>
        <end position="242"/>
    </location>
</feature>
<evidence type="ECO:0000313" key="3">
    <source>
        <dbReference type="EMBL" id="KIO16148.1"/>
    </source>
</evidence>
<reference evidence="3 4" key="1">
    <citation type="submission" date="2014-04" db="EMBL/GenBank/DDBJ databases">
        <authorList>
            <consortium name="DOE Joint Genome Institute"/>
            <person name="Kuo A."/>
            <person name="Girlanda M."/>
            <person name="Perotto S."/>
            <person name="Kohler A."/>
            <person name="Nagy L.G."/>
            <person name="Floudas D."/>
            <person name="Copeland A."/>
            <person name="Barry K.W."/>
            <person name="Cichocki N."/>
            <person name="Veneault-Fourrey C."/>
            <person name="LaButti K."/>
            <person name="Lindquist E.A."/>
            <person name="Lipzen A."/>
            <person name="Lundell T."/>
            <person name="Morin E."/>
            <person name="Murat C."/>
            <person name="Sun H."/>
            <person name="Tunlid A."/>
            <person name="Henrissat B."/>
            <person name="Grigoriev I.V."/>
            <person name="Hibbett D.S."/>
            <person name="Martin F."/>
            <person name="Nordberg H.P."/>
            <person name="Cantor M.N."/>
            <person name="Hua S.X."/>
        </authorList>
    </citation>
    <scope>NUCLEOTIDE SEQUENCE [LARGE SCALE GENOMIC DNA]</scope>
    <source>
        <strain evidence="3 4">MUT 4182</strain>
    </source>
</reference>
<feature type="domain" description="SAC" evidence="2">
    <location>
        <begin position="354"/>
        <end position="558"/>
    </location>
</feature>
<keyword evidence="4" id="KW-1185">Reference proteome</keyword>